<gene>
    <name evidence="1" type="ORF">UFB30_14610</name>
</gene>
<comment type="caution">
    <text evidence="1">The sequence shown here is derived from an EMBL/GenBank/DDBJ whole genome shotgun (WGS) entry which is preliminary data.</text>
</comment>
<name>A0ABU5KQE2_9BACL</name>
<evidence type="ECO:0000313" key="1">
    <source>
        <dbReference type="EMBL" id="MDZ5713464.1"/>
    </source>
</evidence>
<sequence>MSCPLCDALFTGDYVCINVPNGGDLQYGVQLQGVPVQGPNPGQTSVFYKVCNCNNVPGFGISHINFQICEGGILPAQARVNGTVLTIAPEGDAFFAVPNFKVEFGNIDVGMGTCVTLELIYNVSPDEFAFFSGRVGVKVGGGGGAANETNAGFTDGLQIPCVIIQGCTQEVTAEICAQADVTLTPRVNARQPVVSCINGPVINTTCDDLPGFEPLPNTGSCTFDVSQVICVTIPLKFSADVSAVPSGGACGEAVAGNVCPSNQNDDLE</sequence>
<dbReference type="EMBL" id="JAXQNN010000006">
    <property type="protein sequence ID" value="MDZ5713464.1"/>
    <property type="molecule type" value="Genomic_DNA"/>
</dbReference>
<protein>
    <submittedName>
        <fullName evidence="1">Uncharacterized protein</fullName>
    </submittedName>
</protein>
<dbReference type="Proteomes" id="UP001292084">
    <property type="component" value="Unassembled WGS sequence"/>
</dbReference>
<organism evidence="1 2">
    <name type="scientific">Jeotgalibacillus haloalkalitolerans</name>
    <dbReference type="NCBI Taxonomy" id="3104292"/>
    <lineage>
        <taxon>Bacteria</taxon>
        <taxon>Bacillati</taxon>
        <taxon>Bacillota</taxon>
        <taxon>Bacilli</taxon>
        <taxon>Bacillales</taxon>
        <taxon>Caryophanaceae</taxon>
        <taxon>Jeotgalibacillus</taxon>
    </lineage>
</organism>
<reference evidence="1 2" key="1">
    <citation type="submission" date="2023-12" db="EMBL/GenBank/DDBJ databases">
        <title>Jeotgalibacillus haloalkaliphilus sp. nov., a novel salt-tolerant bacteria, isolated from the estuary of the Fenhe River into the Yellow River.</title>
        <authorList>
            <person name="Li Y."/>
        </authorList>
    </citation>
    <scope>NUCLEOTIDE SEQUENCE [LARGE SCALE GENOMIC DNA]</scope>
    <source>
        <strain evidence="1 2">HH7-29</strain>
    </source>
</reference>
<dbReference type="RefSeq" id="WP_322422426.1">
    <property type="nucleotide sequence ID" value="NZ_JAXQNN010000006.1"/>
</dbReference>
<keyword evidence="2" id="KW-1185">Reference proteome</keyword>
<proteinExistence type="predicted"/>
<evidence type="ECO:0000313" key="2">
    <source>
        <dbReference type="Proteomes" id="UP001292084"/>
    </source>
</evidence>
<accession>A0ABU5KQE2</accession>